<dbReference type="GO" id="GO:0005911">
    <property type="term" value="C:cell-cell junction"/>
    <property type="evidence" value="ECO:0007669"/>
    <property type="project" value="TreeGrafter"/>
</dbReference>
<dbReference type="Pfam" id="PF00041">
    <property type="entry name" value="fn3"/>
    <property type="match status" value="1"/>
</dbReference>
<dbReference type="PROSITE" id="PS50853">
    <property type="entry name" value="FN3"/>
    <property type="match status" value="1"/>
</dbReference>
<keyword evidence="3 8" id="KW-0472">Membrane</keyword>
<evidence type="ECO:0000256" key="2">
    <source>
        <dbReference type="ARBA" id="ARBA00022737"/>
    </source>
</evidence>
<feature type="compositionally biased region" description="Basic residues" evidence="7">
    <location>
        <begin position="1006"/>
        <end position="1018"/>
    </location>
</feature>
<keyword evidence="6" id="KW-0393">Immunoglobulin domain</keyword>
<evidence type="ECO:0000256" key="8">
    <source>
        <dbReference type="SAM" id="Phobius"/>
    </source>
</evidence>
<evidence type="ECO:0000256" key="4">
    <source>
        <dbReference type="ARBA" id="ARBA00023157"/>
    </source>
</evidence>
<dbReference type="SUPFAM" id="SSF49265">
    <property type="entry name" value="Fibronectin type III"/>
    <property type="match status" value="1"/>
</dbReference>
<dbReference type="CDD" id="cd00096">
    <property type="entry name" value="Ig"/>
    <property type="match status" value="4"/>
</dbReference>
<feature type="domain" description="Ig-like" evidence="9">
    <location>
        <begin position="503"/>
        <end position="612"/>
    </location>
</feature>
<dbReference type="InterPro" id="IPR003961">
    <property type="entry name" value="FN3_dom"/>
</dbReference>
<feature type="domain" description="Ig-like" evidence="9">
    <location>
        <begin position="235"/>
        <end position="314"/>
    </location>
</feature>
<evidence type="ECO:0000256" key="6">
    <source>
        <dbReference type="ARBA" id="ARBA00023319"/>
    </source>
</evidence>
<dbReference type="InterPro" id="IPR007110">
    <property type="entry name" value="Ig-like_dom"/>
</dbReference>
<dbReference type="CDD" id="cd00063">
    <property type="entry name" value="FN3"/>
    <property type="match status" value="1"/>
</dbReference>
<dbReference type="AlphaFoldDB" id="A0A6P6XSY7"/>
<keyword evidence="8" id="KW-0812">Transmembrane</keyword>
<evidence type="ECO:0000256" key="5">
    <source>
        <dbReference type="ARBA" id="ARBA00023180"/>
    </source>
</evidence>
<dbReference type="Proteomes" id="UP000515146">
    <property type="component" value="Unplaced"/>
</dbReference>
<dbReference type="InterPro" id="IPR013783">
    <property type="entry name" value="Ig-like_fold"/>
</dbReference>
<dbReference type="InterPro" id="IPR051275">
    <property type="entry name" value="Cell_adhesion_signaling"/>
</dbReference>
<keyword evidence="4" id="KW-1015">Disulfide bond</keyword>
<dbReference type="SUPFAM" id="SSF48726">
    <property type="entry name" value="Immunoglobulin"/>
    <property type="match status" value="6"/>
</dbReference>
<dbReference type="OrthoDB" id="5857426at2759"/>
<dbReference type="PROSITE" id="PS50835">
    <property type="entry name" value="IG_LIKE"/>
    <property type="match status" value="7"/>
</dbReference>
<keyword evidence="11" id="KW-1185">Reference proteome</keyword>
<dbReference type="GO" id="GO:0005886">
    <property type="term" value="C:plasma membrane"/>
    <property type="evidence" value="ECO:0007669"/>
    <property type="project" value="TreeGrafter"/>
</dbReference>
<organism evidence="11 12">
    <name type="scientific">Dermatophagoides pteronyssinus</name>
    <name type="common">European house dust mite</name>
    <dbReference type="NCBI Taxonomy" id="6956"/>
    <lineage>
        <taxon>Eukaryota</taxon>
        <taxon>Metazoa</taxon>
        <taxon>Ecdysozoa</taxon>
        <taxon>Arthropoda</taxon>
        <taxon>Chelicerata</taxon>
        <taxon>Arachnida</taxon>
        <taxon>Acari</taxon>
        <taxon>Acariformes</taxon>
        <taxon>Sarcoptiformes</taxon>
        <taxon>Astigmata</taxon>
        <taxon>Psoroptidia</taxon>
        <taxon>Analgoidea</taxon>
        <taxon>Pyroglyphidae</taxon>
        <taxon>Dermatophagoidinae</taxon>
        <taxon>Dermatophagoides</taxon>
    </lineage>
</organism>
<dbReference type="FunFam" id="2.60.40.10:FF:000032">
    <property type="entry name" value="palladin isoform X1"/>
    <property type="match status" value="1"/>
</dbReference>
<comment type="subcellular location">
    <subcellularLocation>
        <location evidence="1">Membrane</location>
        <topology evidence="1">Single-pass type I membrane protein</topology>
    </subcellularLocation>
</comment>
<dbReference type="GO" id="GO:0050839">
    <property type="term" value="F:cell adhesion molecule binding"/>
    <property type="evidence" value="ECO:0007669"/>
    <property type="project" value="TreeGrafter"/>
</dbReference>
<dbReference type="Pfam" id="PF13927">
    <property type="entry name" value="Ig_3"/>
    <property type="match status" value="4"/>
</dbReference>
<dbReference type="Pfam" id="PF07679">
    <property type="entry name" value="I-set"/>
    <property type="match status" value="1"/>
</dbReference>
<evidence type="ECO:0000313" key="12">
    <source>
        <dbReference type="RefSeq" id="XP_027196552.1"/>
    </source>
</evidence>
<keyword evidence="2" id="KW-0677">Repeat</keyword>
<feature type="compositionally biased region" description="Polar residues" evidence="7">
    <location>
        <begin position="1034"/>
        <end position="1047"/>
    </location>
</feature>
<dbReference type="SMART" id="SM00409">
    <property type="entry name" value="IG"/>
    <property type="match status" value="7"/>
</dbReference>
<name>A0A6P6XSY7_DERPT</name>
<feature type="compositionally biased region" description="Basic and acidic residues" evidence="7">
    <location>
        <begin position="1"/>
        <end position="20"/>
    </location>
</feature>
<feature type="domain" description="Ig-like" evidence="9">
    <location>
        <begin position="618"/>
        <end position="712"/>
    </location>
</feature>
<dbReference type="RefSeq" id="XP_027196552.1">
    <property type="nucleotide sequence ID" value="XM_027340751.1"/>
</dbReference>
<feature type="region of interest" description="Disordered" evidence="7">
    <location>
        <begin position="1"/>
        <end position="23"/>
    </location>
</feature>
<dbReference type="Gene3D" id="2.60.40.10">
    <property type="entry name" value="Immunoglobulins"/>
    <property type="match status" value="8"/>
</dbReference>
<accession>A0A6P6XSY7</accession>
<dbReference type="PANTHER" id="PTHR11640:SF134">
    <property type="entry name" value="ECHINOID, ISOFORM A-RELATED"/>
    <property type="match status" value="1"/>
</dbReference>
<evidence type="ECO:0000259" key="9">
    <source>
        <dbReference type="PROSITE" id="PS50835"/>
    </source>
</evidence>
<reference evidence="12" key="1">
    <citation type="submission" date="2025-08" db="UniProtKB">
        <authorList>
            <consortium name="RefSeq"/>
        </authorList>
    </citation>
    <scope>IDENTIFICATION</scope>
    <source>
        <strain evidence="12">Airmid</strain>
    </source>
</reference>
<feature type="domain" description="Ig-like" evidence="9">
    <location>
        <begin position="21"/>
        <end position="130"/>
    </location>
</feature>
<dbReference type="GO" id="GO:0009653">
    <property type="term" value="P:anatomical structure morphogenesis"/>
    <property type="evidence" value="ECO:0007669"/>
    <property type="project" value="UniProtKB-ARBA"/>
</dbReference>
<keyword evidence="5" id="KW-0325">Glycoprotein</keyword>
<dbReference type="InterPro" id="IPR036179">
    <property type="entry name" value="Ig-like_dom_sf"/>
</dbReference>
<proteinExistence type="predicted"/>
<protein>
    <submittedName>
        <fullName evidence="12">Hemicentin-2-like isoform X2</fullName>
    </submittedName>
</protein>
<dbReference type="SMART" id="SM00060">
    <property type="entry name" value="FN3"/>
    <property type="match status" value="1"/>
</dbReference>
<dbReference type="PANTHER" id="PTHR11640">
    <property type="entry name" value="NEPHRIN"/>
    <property type="match status" value="1"/>
</dbReference>
<evidence type="ECO:0000256" key="1">
    <source>
        <dbReference type="ARBA" id="ARBA00004479"/>
    </source>
</evidence>
<sequence length="1210" mass="136332">MIMVHQNDDGKKVNECRSDDPSSSTAIITKDALEGETIRLDCRYNPRLLDLNSNKLIFYWHRKNHLKTDPVAINENPLEIDYLIEYNTDEGIYDLIIKKAQYDRDNGQFECKIKEAGNGAEVKSRSYMVTILIPPGPPIITPNNPIAREGEKFRLNCSSEGGSPDPLIQWFRDGKLLDGQMYYGGTRNRPTINTLIIDPSLDHDRAIYKCTVWNRATPQERKLESFVSLTVHYKPRITVGPYNPLNVPNDGNAEMSCQVEANPPVRSIRWMKNGMVLANTNNHTILRVKPEDSGIYDCIADNGIGGQPSNKSLELVVLHGPQISLISFKEATTGENVNIKCNVISNPKPHSIVWYKENDPFYKKNGAILSLNSITPNDAGNYICSATTTIKPSGSTTGIEKTNNATVRIQIKHKPGKAEIYPTNPVAVAGKSFTLSCGASPPGYPIPEYRWWKEGQEQQELGSRPNYTFIAVHVSHEGRYFCQPFNSIGKGIIGSVYLSVNEPAQMTISMKPQFIVKEGATNFKLTCIGRGKPRPNVIWTHNDVELNPDHSEFRIENKEQNEDADVKTVQTTLHFEAMARKGANTLTANDRGIYACHFNNGIGEPVKSETVLRVEHTPVLRHTYNRVAFDVGEMAVLQCKMSAYPAPKFEWFFSGKMLDNYFNERYQTNSTELPDDIHIGSLSIRNTKESDYGDYTCRAYNSVGDDDERTIIKLVKKSAPETPVQLEILEVVADSITLRWLEGFNGGFANTEFVVNYNDGERSRNESCRSLNPCKITSLESRHEYQFRVLAVNPRGYSQYSDPLKVVTKVNLKDMPSAYDSSYDRERNILVFRVDPNDVGLRLVAKIEVRSKNKEQWTSLTKVQVLSDLENVYLKSTSDPITDIRVILCLQSNESWCGYEHLVKMDSSFTRETKTSSTDHLFGVIIISTICAVVAFFIILCCCWKKREKSEKKDFESDTSTERPSTKQMAQNFFSSHDNKGLMSDMDNANLSKLSSGIYGSSYNNHHPHLNHHQHQHQHQQSQNYYLTGDGPNSDPSPNGSNETGQTEFWNSMKSNMLHETVTDSDMMNNYNNNNMMNNHHHHHQLIDPATAYINSYSSYYQSPGGYQQMDDIDGRIGHNKMNIPTYYDEMNIQQANIGQTPYGGGSMIMDTMSAHDNILNVGHNNNHLNSGVNGTDSGGGVGVNGGHLSYDDEMDYSSQRSRVMNEIIV</sequence>
<feature type="region of interest" description="Disordered" evidence="7">
    <location>
        <begin position="1002"/>
        <end position="1047"/>
    </location>
</feature>
<feature type="transmembrane region" description="Helical" evidence="8">
    <location>
        <begin position="921"/>
        <end position="944"/>
    </location>
</feature>
<feature type="domain" description="Ig-like" evidence="9">
    <location>
        <begin position="415"/>
        <end position="483"/>
    </location>
</feature>
<evidence type="ECO:0000256" key="3">
    <source>
        <dbReference type="ARBA" id="ARBA00023136"/>
    </source>
</evidence>
<dbReference type="SMART" id="SM00408">
    <property type="entry name" value="IGc2"/>
    <property type="match status" value="6"/>
</dbReference>
<gene>
    <name evidence="12" type="primary">LOC113791033</name>
</gene>
<dbReference type="InterPro" id="IPR003599">
    <property type="entry name" value="Ig_sub"/>
</dbReference>
<keyword evidence="8" id="KW-1133">Transmembrane helix</keyword>
<evidence type="ECO:0000256" key="7">
    <source>
        <dbReference type="SAM" id="MobiDB-lite"/>
    </source>
</evidence>
<feature type="domain" description="Ig-like" evidence="9">
    <location>
        <begin position="321"/>
        <end position="406"/>
    </location>
</feature>
<dbReference type="GO" id="GO:0098609">
    <property type="term" value="P:cell-cell adhesion"/>
    <property type="evidence" value="ECO:0007669"/>
    <property type="project" value="TreeGrafter"/>
</dbReference>
<feature type="domain" description="Ig-like" evidence="9">
    <location>
        <begin position="137"/>
        <end position="224"/>
    </location>
</feature>
<dbReference type="InterPro" id="IPR003598">
    <property type="entry name" value="Ig_sub2"/>
</dbReference>
<dbReference type="InterPro" id="IPR013098">
    <property type="entry name" value="Ig_I-set"/>
</dbReference>
<evidence type="ECO:0000259" key="10">
    <source>
        <dbReference type="PROSITE" id="PS50853"/>
    </source>
</evidence>
<evidence type="ECO:0000313" key="11">
    <source>
        <dbReference type="Proteomes" id="UP000515146"/>
    </source>
</evidence>
<dbReference type="InterPro" id="IPR036116">
    <property type="entry name" value="FN3_sf"/>
</dbReference>
<feature type="domain" description="Fibronectin type-III" evidence="10">
    <location>
        <begin position="722"/>
        <end position="811"/>
    </location>
</feature>
<dbReference type="GO" id="GO:0030154">
    <property type="term" value="P:cell differentiation"/>
    <property type="evidence" value="ECO:0007669"/>
    <property type="project" value="UniProtKB-ARBA"/>
</dbReference>